<evidence type="ECO:0000313" key="1">
    <source>
        <dbReference type="EMBL" id="TMX01433.1"/>
    </source>
</evidence>
<sequence length="103" mass="11681">NLNDEFDIVDANNYDNEIGIGEVLNFESNNPPTPIIGSNNPVSSQTSRVNNVKDDEISFCKGMTFKNKEELTNLLKISCLKKIRLKKVINSCKVFSFKFSYLE</sequence>
<accession>A0A6N2C1D8</accession>
<comment type="caution">
    <text evidence="1">The sequence shown here is derived from an EMBL/GenBank/DDBJ whole genome shotgun (WGS) entry which is preliminary data.</text>
</comment>
<name>A0A6N2C1D8_SOLCI</name>
<dbReference type="AlphaFoldDB" id="A0A6N2C1D8"/>
<gene>
    <name evidence="1" type="ORF">EJD97_024509</name>
</gene>
<organism evidence="1">
    <name type="scientific">Solanum chilense</name>
    <name type="common">Tomato</name>
    <name type="synonym">Lycopersicon chilense</name>
    <dbReference type="NCBI Taxonomy" id="4083"/>
    <lineage>
        <taxon>Eukaryota</taxon>
        <taxon>Viridiplantae</taxon>
        <taxon>Streptophyta</taxon>
        <taxon>Embryophyta</taxon>
        <taxon>Tracheophyta</taxon>
        <taxon>Spermatophyta</taxon>
        <taxon>Magnoliopsida</taxon>
        <taxon>eudicotyledons</taxon>
        <taxon>Gunneridae</taxon>
        <taxon>Pentapetalae</taxon>
        <taxon>asterids</taxon>
        <taxon>lamiids</taxon>
        <taxon>Solanales</taxon>
        <taxon>Solanaceae</taxon>
        <taxon>Solanoideae</taxon>
        <taxon>Solaneae</taxon>
        <taxon>Solanum</taxon>
        <taxon>Solanum subgen. Lycopersicon</taxon>
    </lineage>
</organism>
<reference evidence="1" key="1">
    <citation type="submission" date="2019-05" db="EMBL/GenBank/DDBJ databases">
        <title>The de novo reference genome and transcriptome assemblies of the wild tomato species Solanum chilense.</title>
        <authorList>
            <person name="Stam R."/>
            <person name="Nosenko T."/>
            <person name="Hoerger A.C."/>
            <person name="Stephan W."/>
            <person name="Seidel M.A."/>
            <person name="Kuhn J.M.M."/>
            <person name="Haberer G."/>
            <person name="Tellier A."/>
        </authorList>
    </citation>
    <scope>NUCLEOTIDE SEQUENCE</scope>
    <source>
        <tissue evidence="1">Mature leaves</tissue>
    </source>
</reference>
<feature type="non-terminal residue" evidence="1">
    <location>
        <position position="1"/>
    </location>
</feature>
<feature type="non-terminal residue" evidence="1">
    <location>
        <position position="103"/>
    </location>
</feature>
<dbReference type="EMBL" id="RXGB01000857">
    <property type="protein sequence ID" value="TMX01433.1"/>
    <property type="molecule type" value="Genomic_DNA"/>
</dbReference>
<protein>
    <submittedName>
        <fullName evidence="1">Uncharacterized protein</fullName>
    </submittedName>
</protein>
<proteinExistence type="predicted"/>